<dbReference type="EnsemblMetazoa" id="MESCA010693-RA">
    <property type="protein sequence ID" value="MESCA010693-PA"/>
    <property type="gene ID" value="MESCA010693"/>
</dbReference>
<keyword evidence="2" id="KW-1185">Reference proteome</keyword>
<dbReference type="Proteomes" id="UP000015102">
    <property type="component" value="Unassembled WGS sequence"/>
</dbReference>
<name>T1H374_MEGSC</name>
<dbReference type="HOGENOM" id="CLU_3280072_0_0_1"/>
<proteinExistence type="predicted"/>
<reference evidence="2" key="1">
    <citation type="submission" date="2013-02" db="EMBL/GenBank/DDBJ databases">
        <authorList>
            <person name="Hughes D."/>
        </authorList>
    </citation>
    <scope>NUCLEOTIDE SEQUENCE</scope>
    <source>
        <strain>Durham</strain>
        <strain evidence="2">NC isolate 2 -- Noor lab</strain>
    </source>
</reference>
<accession>T1H374</accession>
<organism evidence="1 2">
    <name type="scientific">Megaselia scalaris</name>
    <name type="common">Humpbacked fly</name>
    <name type="synonym">Phora scalaris</name>
    <dbReference type="NCBI Taxonomy" id="36166"/>
    <lineage>
        <taxon>Eukaryota</taxon>
        <taxon>Metazoa</taxon>
        <taxon>Ecdysozoa</taxon>
        <taxon>Arthropoda</taxon>
        <taxon>Hexapoda</taxon>
        <taxon>Insecta</taxon>
        <taxon>Pterygota</taxon>
        <taxon>Neoptera</taxon>
        <taxon>Endopterygota</taxon>
        <taxon>Diptera</taxon>
        <taxon>Brachycera</taxon>
        <taxon>Muscomorpha</taxon>
        <taxon>Platypezoidea</taxon>
        <taxon>Phoridae</taxon>
        <taxon>Megaseliini</taxon>
        <taxon>Megaselia</taxon>
    </lineage>
</organism>
<sequence length="41" mass="4590">MKLDAQAQGVIVTSLGDEAILHILNYETPGVMWLKLESIYE</sequence>
<evidence type="ECO:0000313" key="1">
    <source>
        <dbReference type="EnsemblMetazoa" id="MESCA010693-PA"/>
    </source>
</evidence>
<dbReference type="AlphaFoldDB" id="T1H374"/>
<evidence type="ECO:0000313" key="2">
    <source>
        <dbReference type="Proteomes" id="UP000015102"/>
    </source>
</evidence>
<reference evidence="1" key="2">
    <citation type="submission" date="2015-06" db="UniProtKB">
        <authorList>
            <consortium name="EnsemblMetazoa"/>
        </authorList>
    </citation>
    <scope>IDENTIFICATION</scope>
</reference>
<dbReference type="EMBL" id="CAQQ02043164">
    <property type="status" value="NOT_ANNOTATED_CDS"/>
    <property type="molecule type" value="Genomic_DNA"/>
</dbReference>
<protein>
    <submittedName>
        <fullName evidence="1">Uncharacterized protein</fullName>
    </submittedName>
</protein>